<dbReference type="Proteomes" id="UP000182888">
    <property type="component" value="Unassembled WGS sequence"/>
</dbReference>
<feature type="transmembrane region" description="Helical" evidence="1">
    <location>
        <begin position="187"/>
        <end position="206"/>
    </location>
</feature>
<feature type="transmembrane region" description="Helical" evidence="1">
    <location>
        <begin position="101"/>
        <end position="118"/>
    </location>
</feature>
<feature type="domain" description="EamA" evidence="2">
    <location>
        <begin position="14"/>
        <end position="141"/>
    </location>
</feature>
<feature type="transmembrane region" description="Helical" evidence="1">
    <location>
        <begin position="242"/>
        <end position="262"/>
    </location>
</feature>
<proteinExistence type="predicted"/>
<dbReference type="InterPro" id="IPR037185">
    <property type="entry name" value="EmrE-like"/>
</dbReference>
<evidence type="ECO:0000256" key="1">
    <source>
        <dbReference type="SAM" id="Phobius"/>
    </source>
</evidence>
<sequence length="298" mass="31479">MRDISIARFPAASLALAMVIAGTVGAFVTESGQHPVTVVFWRCVFGSLFLAAWCLLRGYLPDRTLSPSRLALATLGGVCMVLSWTAFFAGFAMTSIATTTIVYHVQPFFVVLIGVVFLKERVSLDQLLWMLGAFVGVALASGLVVAHGHADAKWALGIALTLGAALLYAVATILAKGLGQQRAEITVLCQTLVGVVLLAPFADIGHPIAPASWGWLAGIGVLHTGIAYVLMNSAFPRLTTPVIGILTFIYPVVAILIDWALYGHPLGPAQAAGMALIALATLGVRLGWRFPMRRVSAA</sequence>
<keyword evidence="1" id="KW-1133">Transmembrane helix</keyword>
<evidence type="ECO:0000313" key="4">
    <source>
        <dbReference type="Proteomes" id="UP000182888"/>
    </source>
</evidence>
<keyword evidence="1" id="KW-0472">Membrane</keyword>
<dbReference type="InterPro" id="IPR000620">
    <property type="entry name" value="EamA_dom"/>
</dbReference>
<dbReference type="EMBL" id="CCND01000008">
    <property type="protein sequence ID" value="CDX52899.1"/>
    <property type="molecule type" value="Genomic_DNA"/>
</dbReference>
<feature type="transmembrane region" description="Helical" evidence="1">
    <location>
        <begin position="268"/>
        <end position="288"/>
    </location>
</feature>
<protein>
    <recommendedName>
        <fullName evidence="2">EamA domain-containing protein</fullName>
    </recommendedName>
</protein>
<organism evidence="3 4">
    <name type="scientific">Mesorhizobium plurifarium</name>
    <dbReference type="NCBI Taxonomy" id="69974"/>
    <lineage>
        <taxon>Bacteria</taxon>
        <taxon>Pseudomonadati</taxon>
        <taxon>Pseudomonadota</taxon>
        <taxon>Alphaproteobacteria</taxon>
        <taxon>Hyphomicrobiales</taxon>
        <taxon>Phyllobacteriaceae</taxon>
        <taxon>Mesorhizobium</taxon>
    </lineage>
</organism>
<feature type="transmembrane region" description="Helical" evidence="1">
    <location>
        <begin position="154"/>
        <end position="175"/>
    </location>
</feature>
<dbReference type="Pfam" id="PF00892">
    <property type="entry name" value="EamA"/>
    <property type="match status" value="2"/>
</dbReference>
<feature type="domain" description="EamA" evidence="2">
    <location>
        <begin position="156"/>
        <end position="284"/>
    </location>
</feature>
<dbReference type="PANTHER" id="PTHR22911">
    <property type="entry name" value="ACYL-MALONYL CONDENSING ENZYME-RELATED"/>
    <property type="match status" value="1"/>
</dbReference>
<accession>A0A0K2VSM3</accession>
<name>A0A0K2VSM3_MESPL</name>
<evidence type="ECO:0000259" key="2">
    <source>
        <dbReference type="Pfam" id="PF00892"/>
    </source>
</evidence>
<feature type="transmembrane region" description="Helical" evidence="1">
    <location>
        <begin position="212"/>
        <end position="230"/>
    </location>
</feature>
<evidence type="ECO:0000313" key="3">
    <source>
        <dbReference type="EMBL" id="CDX52899.1"/>
    </source>
</evidence>
<dbReference type="AlphaFoldDB" id="A0A0K2VSM3"/>
<feature type="transmembrane region" description="Helical" evidence="1">
    <location>
        <begin position="72"/>
        <end position="95"/>
    </location>
</feature>
<feature type="transmembrane region" description="Helical" evidence="1">
    <location>
        <begin position="39"/>
        <end position="60"/>
    </location>
</feature>
<dbReference type="PANTHER" id="PTHR22911:SF102">
    <property type="entry name" value="MEMBRANE PROTEIN"/>
    <property type="match status" value="1"/>
</dbReference>
<feature type="transmembrane region" description="Helical" evidence="1">
    <location>
        <begin position="127"/>
        <end position="148"/>
    </location>
</feature>
<gene>
    <name evidence="3" type="ORF">MPL1032_160089</name>
</gene>
<dbReference type="SUPFAM" id="SSF103481">
    <property type="entry name" value="Multidrug resistance efflux transporter EmrE"/>
    <property type="match status" value="2"/>
</dbReference>
<reference evidence="4" key="1">
    <citation type="submission" date="2014-08" db="EMBL/GenBank/DDBJ databases">
        <authorList>
            <person name="Edwards T."/>
        </authorList>
    </citation>
    <scope>NUCLEOTIDE SEQUENCE [LARGE SCALE GENOMIC DNA]</scope>
</reference>
<dbReference type="GO" id="GO:0016020">
    <property type="term" value="C:membrane"/>
    <property type="evidence" value="ECO:0007669"/>
    <property type="project" value="InterPro"/>
</dbReference>
<feature type="transmembrane region" description="Helical" evidence="1">
    <location>
        <begin position="7"/>
        <end position="27"/>
    </location>
</feature>
<keyword evidence="1" id="KW-0812">Transmembrane</keyword>